<evidence type="ECO:0000256" key="2">
    <source>
        <dbReference type="ARBA" id="ARBA00023054"/>
    </source>
</evidence>
<name>A0A8C9TW04_SCLFO</name>
<dbReference type="GeneTree" id="ENSGT00530000063564"/>
<dbReference type="Pfam" id="PF09738">
    <property type="entry name" value="LRRFIP"/>
    <property type="match status" value="3"/>
</dbReference>
<gene>
    <name evidence="5" type="primary">LRRFIP1</name>
</gene>
<reference evidence="5 6" key="1">
    <citation type="submission" date="2019-04" db="EMBL/GenBank/DDBJ databases">
        <authorList>
            <consortium name="Wellcome Sanger Institute Data Sharing"/>
        </authorList>
    </citation>
    <scope>NUCLEOTIDE SEQUENCE [LARGE SCALE GENOMIC DNA]</scope>
</reference>
<evidence type="ECO:0000256" key="1">
    <source>
        <dbReference type="ARBA" id="ARBA00008275"/>
    </source>
</evidence>
<feature type="region of interest" description="Disordered" evidence="4">
    <location>
        <begin position="517"/>
        <end position="539"/>
    </location>
</feature>
<dbReference type="Proteomes" id="UP000694397">
    <property type="component" value="Chromosome 24"/>
</dbReference>
<evidence type="ECO:0000313" key="6">
    <source>
        <dbReference type="Proteomes" id="UP000694397"/>
    </source>
</evidence>
<evidence type="ECO:0000313" key="5">
    <source>
        <dbReference type="Ensembl" id="ENSSFOP00015057591.1"/>
    </source>
</evidence>
<proteinExistence type="inferred from homology"/>
<dbReference type="OrthoDB" id="10028421at2759"/>
<feature type="coiled-coil region" evidence="3">
    <location>
        <begin position="314"/>
        <end position="341"/>
    </location>
</feature>
<sequence length="539" mass="62391">MRHLSHFWDCNLNTRTDLTMGTQDSGRKRLPNRERLTAEDDALNVIAREAEARLAAKRAARAEAREIRMKELEKQQNEGTHKITETVTFLVTRWTRFDCIPSPMSLVFMYTLRWVCIFFFNIFSLMQSDCEGSQRSQSCKMVKEISMCLVNAPNLLGHVSSNNRHSHSDEIHQLQVQIHDVEAEYQQSLKDAKDALAEAEEKYRKAMVSNAQLDNEKSKLMYQVDVLKDSLMELEEQLSESRREYEEKVKEFEREKHAHGILKFQFSEMKEMLQQSEELLTEIRQLRLKQDGYVREIQDLHETLEWKDKKIGALERQKEYSDAVQNERDDLRDEVLQLRDILKKHGIVLGPDLNANGETGAVIDRLTDADSAQDSQTAHTGGDSVLEIRLRKLVDEREGLVEQVKRLKAQLDQKHNRTEESAAPDEGALENGTDPHILDIQRDANRHISELKFKLVKSEQEVTALEQNVTRLEGQVTRYKSAAENAEKVEDELKAEKRKMQRELRGALDRIDELEASNSHLSKRLEKMKANRSAMLAQQ</sequence>
<dbReference type="PANTHER" id="PTHR19212">
    <property type="entry name" value="LEUCINE RICH REPEAT IN FLII INTERACTING PROTEIN"/>
    <property type="match status" value="1"/>
</dbReference>
<reference evidence="5" key="3">
    <citation type="submission" date="2025-09" db="UniProtKB">
        <authorList>
            <consortium name="Ensembl"/>
        </authorList>
    </citation>
    <scope>IDENTIFICATION</scope>
</reference>
<accession>A0A8C9TW04</accession>
<dbReference type="PANTHER" id="PTHR19212:SF5">
    <property type="entry name" value="LEUCINE-RICH REPEAT FLIGHTLESS-INTERACTING PROTEIN 1"/>
    <property type="match status" value="1"/>
</dbReference>
<dbReference type="InterPro" id="IPR019139">
    <property type="entry name" value="LRRFIP1/2"/>
</dbReference>
<feature type="compositionally biased region" description="Basic and acidic residues" evidence="4">
    <location>
        <begin position="411"/>
        <end position="420"/>
    </location>
</feature>
<comment type="similarity">
    <text evidence="1">Belongs to the LRRFIP family.</text>
</comment>
<organism evidence="5 6">
    <name type="scientific">Scleropages formosus</name>
    <name type="common">Asian bonytongue</name>
    <name type="synonym">Osteoglossum formosum</name>
    <dbReference type="NCBI Taxonomy" id="113540"/>
    <lineage>
        <taxon>Eukaryota</taxon>
        <taxon>Metazoa</taxon>
        <taxon>Chordata</taxon>
        <taxon>Craniata</taxon>
        <taxon>Vertebrata</taxon>
        <taxon>Euteleostomi</taxon>
        <taxon>Actinopterygii</taxon>
        <taxon>Neopterygii</taxon>
        <taxon>Teleostei</taxon>
        <taxon>Osteoglossocephala</taxon>
        <taxon>Osteoglossomorpha</taxon>
        <taxon>Osteoglossiformes</taxon>
        <taxon>Osteoglossidae</taxon>
        <taxon>Scleropages</taxon>
    </lineage>
</organism>
<dbReference type="GO" id="GO:0000978">
    <property type="term" value="F:RNA polymerase II cis-regulatory region sequence-specific DNA binding"/>
    <property type="evidence" value="ECO:0007669"/>
    <property type="project" value="TreeGrafter"/>
</dbReference>
<evidence type="ECO:0000256" key="3">
    <source>
        <dbReference type="SAM" id="Coils"/>
    </source>
</evidence>
<dbReference type="Ensembl" id="ENSSFOT00015069835.1">
    <property type="protein sequence ID" value="ENSSFOP00015057591.1"/>
    <property type="gene ID" value="ENSSFOG00015024437.1"/>
</dbReference>
<keyword evidence="2 3" id="KW-0175">Coiled coil</keyword>
<reference evidence="5" key="2">
    <citation type="submission" date="2025-08" db="UniProtKB">
        <authorList>
            <consortium name="Ensembl"/>
        </authorList>
    </citation>
    <scope>IDENTIFICATION</scope>
</reference>
<keyword evidence="6" id="KW-1185">Reference proteome</keyword>
<dbReference type="Gene3D" id="1.20.5.4090">
    <property type="match status" value="1"/>
</dbReference>
<dbReference type="AlphaFoldDB" id="A0A8C9TW04"/>
<evidence type="ECO:0000256" key="4">
    <source>
        <dbReference type="SAM" id="MobiDB-lite"/>
    </source>
</evidence>
<protein>
    <submittedName>
        <fullName evidence="5">LRR binding FLII interacting protein 1</fullName>
    </submittedName>
</protein>
<feature type="coiled-coil region" evidence="3">
    <location>
        <begin position="164"/>
        <end position="289"/>
    </location>
</feature>
<dbReference type="GO" id="GO:0000981">
    <property type="term" value="F:DNA-binding transcription factor activity, RNA polymerase II-specific"/>
    <property type="evidence" value="ECO:0007669"/>
    <property type="project" value="TreeGrafter"/>
</dbReference>
<feature type="region of interest" description="Disordered" evidence="4">
    <location>
        <begin position="411"/>
        <end position="434"/>
    </location>
</feature>